<feature type="region of interest" description="Disordered" evidence="1">
    <location>
        <begin position="42"/>
        <end position="62"/>
    </location>
</feature>
<proteinExistence type="predicted"/>
<evidence type="ECO:0000256" key="1">
    <source>
        <dbReference type="SAM" id="MobiDB-lite"/>
    </source>
</evidence>
<dbReference type="Proteomes" id="UP000245946">
    <property type="component" value="Unassembled WGS sequence"/>
</dbReference>
<reference evidence="2 3" key="1">
    <citation type="journal article" date="2018" name="Mol. Biol. Evol.">
        <title>Broad Genomic Sampling Reveals a Smut Pathogenic Ancestry of the Fungal Clade Ustilaginomycotina.</title>
        <authorList>
            <person name="Kijpornyongpan T."/>
            <person name="Mondo S.J."/>
            <person name="Barry K."/>
            <person name="Sandor L."/>
            <person name="Lee J."/>
            <person name="Lipzen A."/>
            <person name="Pangilinan J."/>
            <person name="LaButti K."/>
            <person name="Hainaut M."/>
            <person name="Henrissat B."/>
            <person name="Grigoriev I.V."/>
            <person name="Spatafora J.W."/>
            <person name="Aime M.C."/>
        </authorList>
    </citation>
    <scope>NUCLEOTIDE SEQUENCE [LARGE SCALE GENOMIC DNA]</scope>
    <source>
        <strain evidence="2 3">MCA 4186</strain>
    </source>
</reference>
<dbReference type="AlphaFoldDB" id="A0A316ZHH3"/>
<dbReference type="GeneID" id="37271419"/>
<gene>
    <name evidence="2" type="ORF">FA09DRAFT_336352</name>
</gene>
<protein>
    <submittedName>
        <fullName evidence="2">Uncharacterized protein</fullName>
    </submittedName>
</protein>
<evidence type="ECO:0000313" key="2">
    <source>
        <dbReference type="EMBL" id="PWO00962.1"/>
    </source>
</evidence>
<keyword evidence="3" id="KW-1185">Reference proteome</keyword>
<evidence type="ECO:0000313" key="3">
    <source>
        <dbReference type="Proteomes" id="UP000245946"/>
    </source>
</evidence>
<sequence length="146" mass="14876">MAATHTLSAHVGVLLPQVQALHAHLTHVAATSAPLFLADETPASQPAAAPTPAAPSSAAAPANAPASFLLGTTSDADLSDALVAHLGASGSTRAPSAAQLEAQRGARALALGYRRAEDAVRALEVGEMSLDELKETEQALLRFLQR</sequence>
<organism evidence="2 3">
    <name type="scientific">Tilletiopsis washingtonensis</name>
    <dbReference type="NCBI Taxonomy" id="58919"/>
    <lineage>
        <taxon>Eukaryota</taxon>
        <taxon>Fungi</taxon>
        <taxon>Dikarya</taxon>
        <taxon>Basidiomycota</taxon>
        <taxon>Ustilaginomycotina</taxon>
        <taxon>Exobasidiomycetes</taxon>
        <taxon>Entylomatales</taxon>
        <taxon>Entylomatales incertae sedis</taxon>
        <taxon>Tilletiopsis</taxon>
    </lineage>
</organism>
<dbReference type="EMBL" id="KZ819284">
    <property type="protein sequence ID" value="PWO00962.1"/>
    <property type="molecule type" value="Genomic_DNA"/>
</dbReference>
<accession>A0A316ZHH3</accession>
<name>A0A316ZHH3_9BASI</name>
<dbReference type="RefSeq" id="XP_025601240.1">
    <property type="nucleotide sequence ID" value="XM_025743875.1"/>
</dbReference>